<feature type="transmembrane region" description="Helical" evidence="1">
    <location>
        <begin position="12"/>
        <end position="34"/>
    </location>
</feature>
<keyword evidence="1" id="KW-0472">Membrane</keyword>
<dbReference type="Proteomes" id="UP000242715">
    <property type="component" value="Unassembled WGS sequence"/>
</dbReference>
<protein>
    <submittedName>
        <fullName evidence="2">Uncharacterized protein</fullName>
    </submittedName>
</protein>
<organism evidence="2 3">
    <name type="scientific">Trifolium subterraneum</name>
    <name type="common">Subterranean clover</name>
    <dbReference type="NCBI Taxonomy" id="3900"/>
    <lineage>
        <taxon>Eukaryota</taxon>
        <taxon>Viridiplantae</taxon>
        <taxon>Streptophyta</taxon>
        <taxon>Embryophyta</taxon>
        <taxon>Tracheophyta</taxon>
        <taxon>Spermatophyta</taxon>
        <taxon>Magnoliopsida</taxon>
        <taxon>eudicotyledons</taxon>
        <taxon>Gunneridae</taxon>
        <taxon>Pentapetalae</taxon>
        <taxon>rosids</taxon>
        <taxon>fabids</taxon>
        <taxon>Fabales</taxon>
        <taxon>Fabaceae</taxon>
        <taxon>Papilionoideae</taxon>
        <taxon>50 kb inversion clade</taxon>
        <taxon>NPAAA clade</taxon>
        <taxon>Hologalegina</taxon>
        <taxon>IRL clade</taxon>
        <taxon>Trifolieae</taxon>
        <taxon>Trifolium</taxon>
    </lineage>
</organism>
<dbReference type="EMBL" id="DF973517">
    <property type="protein sequence ID" value="GAU33138.1"/>
    <property type="molecule type" value="Genomic_DNA"/>
</dbReference>
<sequence length="81" mass="8785">MAETSYHVFLHYRFAVHVWYAVTSWVGVVAVLPADAMVSYGPGGVSLLCGWLIYGCFGGLETTEYSIMSMAMAPAEDTEGL</sequence>
<evidence type="ECO:0000313" key="3">
    <source>
        <dbReference type="Proteomes" id="UP000242715"/>
    </source>
</evidence>
<keyword evidence="1" id="KW-1133">Transmembrane helix</keyword>
<gene>
    <name evidence="2" type="ORF">TSUD_363390</name>
</gene>
<evidence type="ECO:0000256" key="1">
    <source>
        <dbReference type="SAM" id="Phobius"/>
    </source>
</evidence>
<feature type="transmembrane region" description="Helical" evidence="1">
    <location>
        <begin position="40"/>
        <end position="60"/>
    </location>
</feature>
<keyword evidence="3" id="KW-1185">Reference proteome</keyword>
<dbReference type="AlphaFoldDB" id="A0A2Z6MLN1"/>
<evidence type="ECO:0000313" key="2">
    <source>
        <dbReference type="EMBL" id="GAU33138.1"/>
    </source>
</evidence>
<reference evidence="3" key="1">
    <citation type="journal article" date="2017" name="Front. Plant Sci.">
        <title>Climate Clever Clovers: New Paradigm to Reduce the Environmental Footprint of Ruminants by Breeding Low Methanogenic Forages Utilizing Haplotype Variation.</title>
        <authorList>
            <person name="Kaur P."/>
            <person name="Appels R."/>
            <person name="Bayer P.E."/>
            <person name="Keeble-Gagnere G."/>
            <person name="Wang J."/>
            <person name="Hirakawa H."/>
            <person name="Shirasawa K."/>
            <person name="Vercoe P."/>
            <person name="Stefanova K."/>
            <person name="Durmic Z."/>
            <person name="Nichols P."/>
            <person name="Revell C."/>
            <person name="Isobe S.N."/>
            <person name="Edwards D."/>
            <person name="Erskine W."/>
        </authorList>
    </citation>
    <scope>NUCLEOTIDE SEQUENCE [LARGE SCALE GENOMIC DNA]</scope>
    <source>
        <strain evidence="3">cv. Daliak</strain>
    </source>
</reference>
<proteinExistence type="predicted"/>
<accession>A0A2Z6MLN1</accession>
<keyword evidence="1" id="KW-0812">Transmembrane</keyword>
<dbReference type="OrthoDB" id="1429916at2759"/>
<name>A0A2Z6MLN1_TRISU</name>